<keyword evidence="4" id="KW-1185">Reference proteome</keyword>
<reference evidence="3" key="2">
    <citation type="journal article" date="2023" name="Science">
        <title>Genomic signatures of disease resistance in endangered staghorn corals.</title>
        <authorList>
            <person name="Vollmer S.V."/>
            <person name="Selwyn J.D."/>
            <person name="Despard B.A."/>
            <person name="Roesel C.L."/>
        </authorList>
    </citation>
    <scope>NUCLEOTIDE SEQUENCE</scope>
    <source>
        <strain evidence="3">K2</strain>
    </source>
</reference>
<evidence type="ECO:0000256" key="1">
    <source>
        <dbReference type="SAM" id="Coils"/>
    </source>
</evidence>
<gene>
    <name evidence="3" type="ORF">P5673_010888</name>
</gene>
<keyword evidence="1" id="KW-0175">Coiled coil</keyword>
<organism evidence="3 4">
    <name type="scientific">Acropora cervicornis</name>
    <name type="common">Staghorn coral</name>
    <dbReference type="NCBI Taxonomy" id="6130"/>
    <lineage>
        <taxon>Eukaryota</taxon>
        <taxon>Metazoa</taxon>
        <taxon>Cnidaria</taxon>
        <taxon>Anthozoa</taxon>
        <taxon>Hexacorallia</taxon>
        <taxon>Scleractinia</taxon>
        <taxon>Astrocoeniina</taxon>
        <taxon>Acroporidae</taxon>
        <taxon>Acropora</taxon>
    </lineage>
</organism>
<feature type="coiled-coil region" evidence="1">
    <location>
        <begin position="19"/>
        <end position="54"/>
    </location>
</feature>
<feature type="compositionally biased region" description="Basic residues" evidence="2">
    <location>
        <begin position="301"/>
        <end position="317"/>
    </location>
</feature>
<dbReference type="Proteomes" id="UP001249851">
    <property type="component" value="Unassembled WGS sequence"/>
</dbReference>
<evidence type="ECO:0000256" key="2">
    <source>
        <dbReference type="SAM" id="MobiDB-lite"/>
    </source>
</evidence>
<evidence type="ECO:0000313" key="3">
    <source>
        <dbReference type="EMBL" id="KAK2565712.1"/>
    </source>
</evidence>
<feature type="region of interest" description="Disordered" evidence="2">
    <location>
        <begin position="293"/>
        <end position="317"/>
    </location>
</feature>
<protein>
    <submittedName>
        <fullName evidence="3">Uncharacterized protein</fullName>
    </submittedName>
</protein>
<dbReference type="EMBL" id="JARQWQ010000019">
    <property type="protein sequence ID" value="KAK2565712.1"/>
    <property type="molecule type" value="Genomic_DNA"/>
</dbReference>
<accession>A0AAD9V9B5</accession>
<name>A0AAD9V9B5_ACRCE</name>
<comment type="caution">
    <text evidence="3">The sequence shown here is derived from an EMBL/GenBank/DDBJ whole genome shotgun (WGS) entry which is preliminary data.</text>
</comment>
<dbReference type="AlphaFoldDB" id="A0AAD9V9B5"/>
<evidence type="ECO:0000313" key="4">
    <source>
        <dbReference type="Proteomes" id="UP001249851"/>
    </source>
</evidence>
<proteinExistence type="predicted"/>
<sequence length="317" mass="37161">MSKIEEAIGLSPSSVKSIIDDIEARAKQEEKEYEDDMRKEKADINKEKVLLQNDEHLTGDGAKTKIKEEEAKLRDDIRKENVAKSEVDKVKKIEKILTIIEAAKYSAMQRAKNKISKLQGVADEGLDGGQIRKRDLEDLEKDMRRRKRNEINIWLKGSRNHIDTSHFLRNQLHRLEKNRERSSQWGTDGNKLGLLNHLETVNEKRIRGESTNDEPQTSKDSPLHRLKFFRTLVSNKKLDSGKQFAVSKRTDVQQKPESSVDNFIMAKMLEKMDKLYKIQENILKYLKTEHDMHRVQDKSPTKRWRRSLHHSKHHKRI</sequence>
<reference evidence="3" key="1">
    <citation type="journal article" date="2023" name="G3 (Bethesda)">
        <title>Whole genome assembly and annotation of the endangered Caribbean coral Acropora cervicornis.</title>
        <authorList>
            <person name="Selwyn J.D."/>
            <person name="Vollmer S.V."/>
        </authorList>
    </citation>
    <scope>NUCLEOTIDE SEQUENCE</scope>
    <source>
        <strain evidence="3">K2</strain>
    </source>
</reference>